<dbReference type="SMART" id="SM00020">
    <property type="entry name" value="Tryp_SPc"/>
    <property type="match status" value="1"/>
</dbReference>
<dbReference type="Gene3D" id="4.10.400.10">
    <property type="entry name" value="Low-density Lipoprotein Receptor"/>
    <property type="match status" value="2"/>
</dbReference>
<dbReference type="InterPro" id="IPR036055">
    <property type="entry name" value="LDL_receptor-like_sf"/>
</dbReference>
<feature type="disulfide bond" evidence="3">
    <location>
        <begin position="534"/>
        <end position="549"/>
    </location>
</feature>
<dbReference type="PRINTS" id="PR00261">
    <property type="entry name" value="LDLRECEPTOR"/>
</dbReference>
<feature type="domain" description="MAM" evidence="5">
    <location>
        <begin position="828"/>
        <end position="946"/>
    </location>
</feature>
<feature type="domain" description="CUB" evidence="4">
    <location>
        <begin position="12"/>
        <end position="133"/>
    </location>
</feature>
<dbReference type="InterPro" id="IPR035914">
    <property type="entry name" value="Sperma_CUB_dom_sf"/>
</dbReference>
<dbReference type="SUPFAM" id="SSF57424">
    <property type="entry name" value="LDL receptor-like module"/>
    <property type="match status" value="2"/>
</dbReference>
<dbReference type="PANTHER" id="PTHR24252:SF7">
    <property type="entry name" value="HYALIN"/>
    <property type="match status" value="1"/>
</dbReference>
<sequence>SGGNHGQTFDICNITGTISVGTDGYITSPGFINGVNYGLNLNCKIILTSKHGHLVVGKRIRIKFTSFDLEYHSSCAYDSLSIYDDIRTSSQLLKTCGNQLPSVFNSTGSTIMVVFSSDFIISRKGFKFNFEPFYVQNPQIVSESSTPYIENTNIFATKIVSSAESSIEYNYIQQNEIITSSSTTYIYRQSSRSRSLEENNHIIYMCSVNNKVTINKKLEVFSPNYGMDPAYPLNLECSLHIKSSRNKFLKIYMEDLQLENHPRCKFDKLSIFDGNDEFTDVIANICGEKFHHSYTTTGPEMFLKFVSDIVVAGRGFHLLIQEVLIRKDKSVYAHSSVLYAYTPSLVYNSMSSSLSVTSTTPYNTINKLPLECNGVVLTFTSPSGVVMSPGFEEGAPYPRDATCSWVIVAKKYQTIILEFEDFALEAHDQCLWDKVVIHDGSSVNSPLIGSFCGDDLPQPIVSTGETLYIRLETDQPACVFGQIACNDGHCLPEEWTCDGEKDCQDGEDEKSCGICSEDKLRCGNGDCIANVLQCNGINDCPDGLDEIDCLSIGDNAILKIMDATNKTEASTSNALVLMNLQGDLDTPFYKIHNLFQPSPYCSSQKEVILNCKTKDCGERSVSLSVPYIIGGSRSYLGQWPWVVGIKIGTKFICGGSLISDQWVVTASHCIESISASPHKARILIGAISRDSPPYQHFRATEIIIHPDNAFIHNADIALIRLQRPVNITDYVKPICVQPATLNISVDNAICYVAGWGVTKMSELRRKNYYTTVLPDYLNHGDSGSPLMCKVQSKWVLVGVTSWGETPCGQAGKPGVYTRVQFYSGWITTITSPGGHYMYAESSKKIGDHAILTTPTIAEKESKCVSFSFSFYGEPDIILTVLGKTNDNNDTSQVLMKLEHTSGDWKSTKVNVNKEIKTLMFVAKVIGSRNSGIAIDDITAHPQLCNGDLISTTRENDFYKCTFDYTTICNYTQLKDDFTDWEIVLSNSSGYHLRFNGTGKHKGDKARLLSPIFGSSSPRCLQLLFRLCNSNAGKISIHSVVEFGGHLVYTGLLWSSQRYINSSNLCSWNQGNVNLKSESYSYKLVIEAERGNAAGSIDLDDIQVYNGNCF</sequence>
<comment type="caution">
    <text evidence="7">The sequence shown here is derived from an EMBL/GenBank/DDBJ whole genome shotgun (WGS) entry which is preliminary data.</text>
</comment>
<feature type="domain" description="CUB" evidence="4">
    <location>
        <begin position="206"/>
        <end position="323"/>
    </location>
</feature>
<dbReference type="PROSITE" id="PS50068">
    <property type="entry name" value="LDLRA_2"/>
    <property type="match status" value="2"/>
</dbReference>
<name>A0ABQ9F9H3_TEGGR</name>
<keyword evidence="8" id="KW-1185">Reference proteome</keyword>
<dbReference type="PROSITE" id="PS01180">
    <property type="entry name" value="CUB"/>
    <property type="match status" value="3"/>
</dbReference>
<dbReference type="Gene3D" id="2.40.10.10">
    <property type="entry name" value="Trypsin-like serine proteases"/>
    <property type="match status" value="2"/>
</dbReference>
<evidence type="ECO:0000313" key="7">
    <source>
        <dbReference type="EMBL" id="KAJ8312940.1"/>
    </source>
</evidence>
<dbReference type="SUPFAM" id="SSF49899">
    <property type="entry name" value="Concanavalin A-like lectins/glucanases"/>
    <property type="match status" value="2"/>
</dbReference>
<proteinExistence type="predicted"/>
<dbReference type="Gene3D" id="2.60.120.200">
    <property type="match status" value="2"/>
</dbReference>
<evidence type="ECO:0000259" key="5">
    <source>
        <dbReference type="PROSITE" id="PS50060"/>
    </source>
</evidence>
<dbReference type="SUPFAM" id="SSF50494">
    <property type="entry name" value="Trypsin-like serine proteases"/>
    <property type="match status" value="1"/>
</dbReference>
<feature type="disulfide bond" evidence="3">
    <location>
        <begin position="478"/>
        <end position="490"/>
    </location>
</feature>
<dbReference type="CDD" id="cd00041">
    <property type="entry name" value="CUB"/>
    <property type="match status" value="3"/>
</dbReference>
<evidence type="ECO:0000256" key="1">
    <source>
        <dbReference type="ARBA" id="ARBA00023157"/>
    </source>
</evidence>
<accession>A0ABQ9F9H3</accession>
<keyword evidence="1 3" id="KW-1015">Disulfide bond</keyword>
<dbReference type="InterPro" id="IPR000998">
    <property type="entry name" value="MAM_dom"/>
</dbReference>
<dbReference type="EMBL" id="JARBDR010000440">
    <property type="protein sequence ID" value="KAJ8312940.1"/>
    <property type="molecule type" value="Genomic_DNA"/>
</dbReference>
<protein>
    <submittedName>
        <fullName evidence="7">Uncharacterized protein</fullName>
    </submittedName>
</protein>
<dbReference type="InterPro" id="IPR009003">
    <property type="entry name" value="Peptidase_S1_PA"/>
</dbReference>
<dbReference type="InterPro" id="IPR043504">
    <property type="entry name" value="Peptidase_S1_PA_chymotrypsin"/>
</dbReference>
<reference evidence="7 8" key="1">
    <citation type="submission" date="2022-12" db="EMBL/GenBank/DDBJ databases">
        <title>Chromosome-level genome of Tegillarca granosa.</title>
        <authorList>
            <person name="Kim J."/>
        </authorList>
    </citation>
    <scope>NUCLEOTIDE SEQUENCE [LARGE SCALE GENOMIC DNA]</scope>
    <source>
        <strain evidence="7">Teg-2019</strain>
        <tissue evidence="7">Adductor muscle</tissue>
    </source>
</reference>
<evidence type="ECO:0000256" key="3">
    <source>
        <dbReference type="PROSITE-ProRule" id="PRU00124"/>
    </source>
</evidence>
<dbReference type="InterPro" id="IPR001254">
    <property type="entry name" value="Trypsin_dom"/>
</dbReference>
<organism evidence="7 8">
    <name type="scientific">Tegillarca granosa</name>
    <name type="common">Malaysian cockle</name>
    <name type="synonym">Anadara granosa</name>
    <dbReference type="NCBI Taxonomy" id="220873"/>
    <lineage>
        <taxon>Eukaryota</taxon>
        <taxon>Metazoa</taxon>
        <taxon>Spiralia</taxon>
        <taxon>Lophotrochozoa</taxon>
        <taxon>Mollusca</taxon>
        <taxon>Bivalvia</taxon>
        <taxon>Autobranchia</taxon>
        <taxon>Pteriomorphia</taxon>
        <taxon>Arcoida</taxon>
        <taxon>Arcoidea</taxon>
        <taxon>Arcidae</taxon>
        <taxon>Tegillarca</taxon>
    </lineage>
</organism>
<dbReference type="CDD" id="cd06263">
    <property type="entry name" value="MAM"/>
    <property type="match status" value="1"/>
</dbReference>
<evidence type="ECO:0000259" key="6">
    <source>
        <dbReference type="PROSITE" id="PS50240"/>
    </source>
</evidence>
<feature type="domain" description="CUB" evidence="4">
    <location>
        <begin position="372"/>
        <end position="474"/>
    </location>
</feature>
<feature type="domain" description="Peptidase S1" evidence="6">
    <location>
        <begin position="628"/>
        <end position="831"/>
    </location>
</feature>
<dbReference type="Pfam" id="PF00431">
    <property type="entry name" value="CUB"/>
    <property type="match status" value="3"/>
</dbReference>
<feature type="disulfide bond" evidence="3">
    <location>
        <begin position="522"/>
        <end position="540"/>
    </location>
</feature>
<dbReference type="PROSITE" id="PS50240">
    <property type="entry name" value="TRYPSIN_DOM"/>
    <property type="match status" value="1"/>
</dbReference>
<dbReference type="Pfam" id="PF00057">
    <property type="entry name" value="Ldl_recept_a"/>
    <property type="match status" value="2"/>
</dbReference>
<evidence type="ECO:0000259" key="4">
    <source>
        <dbReference type="PROSITE" id="PS01180"/>
    </source>
</evidence>
<dbReference type="InterPro" id="IPR002172">
    <property type="entry name" value="LDrepeatLR_classA_rpt"/>
</dbReference>
<dbReference type="PROSITE" id="PS00134">
    <property type="entry name" value="TRYPSIN_HIS"/>
    <property type="match status" value="1"/>
</dbReference>
<dbReference type="CDD" id="cd00112">
    <property type="entry name" value="LDLa"/>
    <property type="match status" value="2"/>
</dbReference>
<dbReference type="SMART" id="SM00042">
    <property type="entry name" value="CUB"/>
    <property type="match status" value="3"/>
</dbReference>
<dbReference type="InterPro" id="IPR013320">
    <property type="entry name" value="ConA-like_dom_sf"/>
</dbReference>
<dbReference type="InterPro" id="IPR018114">
    <property type="entry name" value="TRYPSIN_HIS"/>
</dbReference>
<evidence type="ECO:0000313" key="8">
    <source>
        <dbReference type="Proteomes" id="UP001217089"/>
    </source>
</evidence>
<dbReference type="InterPro" id="IPR000859">
    <property type="entry name" value="CUB_dom"/>
</dbReference>
<feature type="non-terminal residue" evidence="7">
    <location>
        <position position="1"/>
    </location>
</feature>
<feature type="domain" description="MAM" evidence="5">
    <location>
        <begin position="958"/>
        <end position="1109"/>
    </location>
</feature>
<evidence type="ECO:0000256" key="2">
    <source>
        <dbReference type="PROSITE-ProRule" id="PRU00059"/>
    </source>
</evidence>
<dbReference type="SUPFAM" id="SSF49854">
    <property type="entry name" value="Spermadhesin, CUB domain"/>
    <property type="match status" value="3"/>
</dbReference>
<dbReference type="CDD" id="cd00190">
    <property type="entry name" value="Tryp_SPc"/>
    <property type="match status" value="1"/>
</dbReference>
<dbReference type="SMART" id="SM00192">
    <property type="entry name" value="LDLa"/>
    <property type="match status" value="2"/>
</dbReference>
<feature type="disulfide bond" evidence="3">
    <location>
        <begin position="497"/>
        <end position="512"/>
    </location>
</feature>
<feature type="disulfide bond" evidence="3">
    <location>
        <begin position="485"/>
        <end position="503"/>
    </location>
</feature>
<dbReference type="Pfam" id="PF00089">
    <property type="entry name" value="Trypsin"/>
    <property type="match status" value="2"/>
</dbReference>
<dbReference type="Pfam" id="PF00629">
    <property type="entry name" value="MAM"/>
    <property type="match status" value="2"/>
</dbReference>
<dbReference type="PANTHER" id="PTHR24252">
    <property type="entry name" value="ACROSIN-RELATED"/>
    <property type="match status" value="1"/>
</dbReference>
<dbReference type="SMART" id="SM00137">
    <property type="entry name" value="MAM"/>
    <property type="match status" value="1"/>
</dbReference>
<feature type="disulfide bond" evidence="3">
    <location>
        <begin position="515"/>
        <end position="527"/>
    </location>
</feature>
<dbReference type="Proteomes" id="UP001217089">
    <property type="component" value="Unassembled WGS sequence"/>
</dbReference>
<dbReference type="Gene3D" id="2.60.120.290">
    <property type="entry name" value="Spermadhesin, CUB domain"/>
    <property type="match status" value="3"/>
</dbReference>
<dbReference type="PROSITE" id="PS50060">
    <property type="entry name" value="MAM_2"/>
    <property type="match status" value="2"/>
</dbReference>
<comment type="caution">
    <text evidence="2">Lacks conserved residue(s) required for the propagation of feature annotation.</text>
</comment>
<gene>
    <name evidence="7" type="ORF">KUTeg_010313</name>
</gene>